<accession>A0A484HI86</accession>
<dbReference type="InterPro" id="IPR011990">
    <property type="entry name" value="TPR-like_helical_dom_sf"/>
</dbReference>
<gene>
    <name evidence="1" type="ORF">EPICR_30116</name>
</gene>
<protein>
    <recommendedName>
        <fullName evidence="2">DUF1570 domain-containing protein</fullName>
    </recommendedName>
</protein>
<evidence type="ECO:0008006" key="2">
    <source>
        <dbReference type="Google" id="ProtNLM"/>
    </source>
</evidence>
<organism evidence="1">
    <name type="scientific">uncultured Desulfobacteraceae bacterium</name>
    <dbReference type="NCBI Taxonomy" id="218296"/>
    <lineage>
        <taxon>Bacteria</taxon>
        <taxon>Pseudomonadati</taxon>
        <taxon>Thermodesulfobacteriota</taxon>
        <taxon>Desulfobacteria</taxon>
        <taxon>Desulfobacterales</taxon>
        <taxon>Desulfobacteraceae</taxon>
        <taxon>environmental samples</taxon>
    </lineage>
</organism>
<sequence length="445" mass="51084">MMEDKKDKTSSWILRQAAWASLWALILFMPARSFAMTRPADLVTEPGKEEQEKVKAKFGEGFRVLETDHFRVISDTSVRYHTVAAGLLEQFHQLARPRFFKQDMKMVDCHLINGGRDYENLMRKKGFSHHGSANGIYDSLTRSLYARRYFPDGRQSGVGTLFHEVVHAMIDADFGKNQPPLWFHEGFASLFEVGRVLRGQWVYGNPNPWRETPFRAAFEKGRIPGLKTFLETPNSDFDTDGEQRNLLYNTGRSLFLYLLRSHGETRLAEFVRRFRDGEPPHSALSAATGLGLPEIEKRWHSSIRRLNFGGDYLNRGKGPDAPRILEEGTRKHPGYGNLRLSLAIEYLNRGNYPKAILHALGALEDSHLIFRQQAHCVAAAALMTTDPNASFRHLLKSVSFQPWNDEILGRDYELMAFMLEKIGRNSKAARIRSDLEKMRELDRRR</sequence>
<evidence type="ECO:0000313" key="1">
    <source>
        <dbReference type="EMBL" id="VEN74183.1"/>
    </source>
</evidence>
<dbReference type="SUPFAM" id="SSF48452">
    <property type="entry name" value="TPR-like"/>
    <property type="match status" value="1"/>
</dbReference>
<name>A0A484HI86_9BACT</name>
<reference evidence="1" key="1">
    <citation type="submission" date="2019-01" db="EMBL/GenBank/DDBJ databases">
        <authorList>
            <consortium name="Genoscope - CEA"/>
            <person name="William W."/>
        </authorList>
    </citation>
    <scope>NUCLEOTIDE SEQUENCE</scope>
    <source>
        <strain evidence="1">CR-1</strain>
    </source>
</reference>
<proteinExistence type="predicted"/>
<dbReference type="AlphaFoldDB" id="A0A484HI86"/>
<dbReference type="Gene3D" id="1.25.40.10">
    <property type="entry name" value="Tetratricopeptide repeat domain"/>
    <property type="match status" value="1"/>
</dbReference>
<dbReference type="EMBL" id="CAACVI010000023">
    <property type="protein sequence ID" value="VEN74183.1"/>
    <property type="molecule type" value="Genomic_DNA"/>
</dbReference>